<evidence type="ECO:0008006" key="4">
    <source>
        <dbReference type="Google" id="ProtNLM"/>
    </source>
</evidence>
<proteinExistence type="predicted"/>
<feature type="chain" id="PRO_5021750474" description="Cellobiose dehydrogenase cytochrome domain-containing protein" evidence="1">
    <location>
        <begin position="20"/>
        <end position="191"/>
    </location>
</feature>
<evidence type="ECO:0000313" key="2">
    <source>
        <dbReference type="EMBL" id="TRX93564.1"/>
    </source>
</evidence>
<evidence type="ECO:0000313" key="3">
    <source>
        <dbReference type="Proteomes" id="UP000319160"/>
    </source>
</evidence>
<reference evidence="3" key="1">
    <citation type="submission" date="2019-06" db="EMBL/GenBank/DDBJ databases">
        <title>Draft genome sequence of the griseofulvin-producing fungus Xylaria cubensis strain G536.</title>
        <authorList>
            <person name="Mead M.E."/>
            <person name="Raja H.A."/>
            <person name="Steenwyk J.L."/>
            <person name="Knowles S.L."/>
            <person name="Oberlies N.H."/>
            <person name="Rokas A."/>
        </authorList>
    </citation>
    <scope>NUCLEOTIDE SEQUENCE [LARGE SCALE GENOMIC DNA]</scope>
    <source>
        <strain evidence="3">G536</strain>
    </source>
</reference>
<dbReference type="AlphaFoldDB" id="A0A553I031"/>
<name>A0A553I031_9PEZI</name>
<feature type="signal peptide" evidence="1">
    <location>
        <begin position="1"/>
        <end position="19"/>
    </location>
</feature>
<accession>A0A553I031</accession>
<gene>
    <name evidence="2" type="ORF">FHL15_005536</name>
</gene>
<protein>
    <recommendedName>
        <fullName evidence="4">Cellobiose dehydrogenase cytochrome domain-containing protein</fullName>
    </recommendedName>
</protein>
<comment type="caution">
    <text evidence="2">The sequence shown here is derived from an EMBL/GenBank/DDBJ whole genome shotgun (WGS) entry which is preliminary data.</text>
</comment>
<organism evidence="2 3">
    <name type="scientific">Xylaria flabelliformis</name>
    <dbReference type="NCBI Taxonomy" id="2512241"/>
    <lineage>
        <taxon>Eukaryota</taxon>
        <taxon>Fungi</taxon>
        <taxon>Dikarya</taxon>
        <taxon>Ascomycota</taxon>
        <taxon>Pezizomycotina</taxon>
        <taxon>Sordariomycetes</taxon>
        <taxon>Xylariomycetidae</taxon>
        <taxon>Xylariales</taxon>
        <taxon>Xylariaceae</taxon>
        <taxon>Xylaria</taxon>
    </lineage>
</organism>
<dbReference type="EMBL" id="VFLP01000028">
    <property type="protein sequence ID" value="TRX93564.1"/>
    <property type="molecule type" value="Genomic_DNA"/>
</dbReference>
<dbReference type="Proteomes" id="UP000319160">
    <property type="component" value="Unassembled WGS sequence"/>
</dbReference>
<dbReference type="OrthoDB" id="5230873at2759"/>
<keyword evidence="1" id="KW-0732">Signal</keyword>
<keyword evidence="3" id="KW-1185">Reference proteome</keyword>
<sequence length="191" mass="20214">MLSLLLLAGSRLVLGGVLAARDAAPVGPFGLYAYGGGITGAQVFYSHDVAYIGDQMQMDDDEAAPVVFTTGPNDALVGNPDIKSSKSIPSWSNKAFFVPKSTASSHRVGFTSKISDPDDDDDDADTQGFVFYGATALHKSADNTLHGLWSAVPTFSQKIWALQWNVTGGDVSESVSVTLRSTPPARPFDEV</sequence>
<evidence type="ECO:0000256" key="1">
    <source>
        <dbReference type="SAM" id="SignalP"/>
    </source>
</evidence>